<reference evidence="2 3" key="1">
    <citation type="submission" date="2019-07" db="EMBL/GenBank/DDBJ databases">
        <title>Complete genome of Crassaminicella thermophila SY095.</title>
        <authorList>
            <person name="Li X."/>
        </authorList>
    </citation>
    <scope>NUCLEOTIDE SEQUENCE [LARGE SCALE GENOMIC DNA]</scope>
    <source>
        <strain evidence="2 3">SY095</strain>
    </source>
</reference>
<dbReference type="CDD" id="cd00077">
    <property type="entry name" value="HDc"/>
    <property type="match status" value="1"/>
</dbReference>
<protein>
    <submittedName>
        <fullName evidence="2">HD-GYP domain-containing protein</fullName>
    </submittedName>
</protein>
<evidence type="ECO:0000313" key="3">
    <source>
        <dbReference type="Proteomes" id="UP000324646"/>
    </source>
</evidence>
<keyword evidence="3" id="KW-1185">Reference proteome</keyword>
<dbReference type="AlphaFoldDB" id="A0A5C0SCB8"/>
<organism evidence="2 3">
    <name type="scientific">Crassaminicella thermophila</name>
    <dbReference type="NCBI Taxonomy" id="2599308"/>
    <lineage>
        <taxon>Bacteria</taxon>
        <taxon>Bacillati</taxon>
        <taxon>Bacillota</taxon>
        <taxon>Clostridia</taxon>
        <taxon>Eubacteriales</taxon>
        <taxon>Clostridiaceae</taxon>
        <taxon>Crassaminicella</taxon>
    </lineage>
</organism>
<evidence type="ECO:0000259" key="1">
    <source>
        <dbReference type="PROSITE" id="PS51832"/>
    </source>
</evidence>
<dbReference type="PANTHER" id="PTHR43155:SF2">
    <property type="entry name" value="CYCLIC DI-GMP PHOSPHODIESTERASE PA4108"/>
    <property type="match status" value="1"/>
</dbReference>
<dbReference type="Gene3D" id="1.10.3210.10">
    <property type="entry name" value="Hypothetical protein af1432"/>
    <property type="match status" value="1"/>
</dbReference>
<dbReference type="Proteomes" id="UP000324646">
    <property type="component" value="Chromosome"/>
</dbReference>
<dbReference type="SMART" id="SM00471">
    <property type="entry name" value="HDc"/>
    <property type="match status" value="1"/>
</dbReference>
<dbReference type="InterPro" id="IPR037522">
    <property type="entry name" value="HD_GYP_dom"/>
</dbReference>
<dbReference type="SUPFAM" id="SSF109604">
    <property type="entry name" value="HD-domain/PDEase-like"/>
    <property type="match status" value="1"/>
</dbReference>
<dbReference type="Pfam" id="PF13487">
    <property type="entry name" value="HD_5"/>
    <property type="match status" value="1"/>
</dbReference>
<feature type="domain" description="HD-GYP" evidence="1">
    <location>
        <begin position="114"/>
        <end position="310"/>
    </location>
</feature>
<dbReference type="EMBL" id="CP042243">
    <property type="protein sequence ID" value="QEK11587.1"/>
    <property type="molecule type" value="Genomic_DNA"/>
</dbReference>
<dbReference type="PROSITE" id="PS51832">
    <property type="entry name" value="HD_GYP"/>
    <property type="match status" value="1"/>
</dbReference>
<dbReference type="InterPro" id="IPR003607">
    <property type="entry name" value="HD/PDEase_dom"/>
</dbReference>
<evidence type="ECO:0000313" key="2">
    <source>
        <dbReference type="EMBL" id="QEK11587.1"/>
    </source>
</evidence>
<dbReference type="KEGG" id="crs:FQB35_03980"/>
<dbReference type="OrthoDB" id="9804747at2"/>
<dbReference type="PANTHER" id="PTHR43155">
    <property type="entry name" value="CYCLIC DI-GMP PHOSPHODIESTERASE PA4108-RELATED"/>
    <property type="match status" value="1"/>
</dbReference>
<sequence length="365" mass="41394">MTISILEDYMQKINVQFLKPGMILAKTIYGNDGQILLNHGIELKESYIRKLISLGISGVYIDTKDTEDIVIEDVICEQNRLQAKNIIRQTMKNIHMGKAVYTKDLFRAVSNILDDLLGNKDIMLNLSDIKAVDDYTFAHSVNVCVLSLITGISMGYNREKLEKLGIGAILHDIGKVAIPKEILNKPGALTDDEYKIIKNHPRLGYDILKKYTNISSLSAMIVLTHHERYDGGGYPLGKKEKEIHEFSRIVAVADVYDALTSDRVYKKKILPHEAVEYLISMGNHQFDYEIVKSFVMHVASYPLGTMVRLSTGEKGIVAEVDKNYPNRPKIRCLWDKDGKRYDKAVEIELINHPNITIIDVLENIE</sequence>
<name>A0A5C0SCB8_CRATE</name>
<proteinExistence type="predicted"/>
<gene>
    <name evidence="2" type="ORF">FQB35_03980</name>
</gene>
<accession>A0A5C0SCB8</accession>